<keyword evidence="2" id="KW-1185">Reference proteome</keyword>
<name>A0ACB8F0N8_9SAUR</name>
<evidence type="ECO:0000313" key="2">
    <source>
        <dbReference type="Proteomes" id="UP000827872"/>
    </source>
</evidence>
<accession>A0ACB8F0N8</accession>
<comment type="caution">
    <text evidence="1">The sequence shown here is derived from an EMBL/GenBank/DDBJ whole genome shotgun (WGS) entry which is preliminary data.</text>
</comment>
<sequence length="143" mass="15337">MLSYPDIEEAQEKGIERLNTLLKDAKVSLNICLELVNSVAHAVKNHINSLEMQLAGCALLLDIIGRGPSHECGLALCLRQRPHPTPPLTCLKDGTTSGSLTGKPDEGTGLVPEKDKEPCDPDSGDEEKDDLIPNRHDPPLGAA</sequence>
<protein>
    <submittedName>
        <fullName evidence="1">Uncharacterized protein</fullName>
    </submittedName>
</protein>
<proteinExistence type="predicted"/>
<dbReference type="EMBL" id="CM037625">
    <property type="protein sequence ID" value="KAH7998645.1"/>
    <property type="molecule type" value="Genomic_DNA"/>
</dbReference>
<organism evidence="1 2">
    <name type="scientific">Sphaerodactylus townsendi</name>
    <dbReference type="NCBI Taxonomy" id="933632"/>
    <lineage>
        <taxon>Eukaryota</taxon>
        <taxon>Metazoa</taxon>
        <taxon>Chordata</taxon>
        <taxon>Craniata</taxon>
        <taxon>Vertebrata</taxon>
        <taxon>Euteleostomi</taxon>
        <taxon>Lepidosauria</taxon>
        <taxon>Squamata</taxon>
        <taxon>Bifurcata</taxon>
        <taxon>Gekkota</taxon>
        <taxon>Sphaerodactylidae</taxon>
        <taxon>Sphaerodactylus</taxon>
    </lineage>
</organism>
<dbReference type="Proteomes" id="UP000827872">
    <property type="component" value="Linkage Group LG12"/>
</dbReference>
<reference evidence="1" key="1">
    <citation type="submission" date="2021-08" db="EMBL/GenBank/DDBJ databases">
        <title>The first chromosome-level gecko genome reveals the dynamic sex chromosomes of Neotropical dwarf geckos (Sphaerodactylidae: Sphaerodactylus).</title>
        <authorList>
            <person name="Pinto B.J."/>
            <person name="Keating S.E."/>
            <person name="Gamble T."/>
        </authorList>
    </citation>
    <scope>NUCLEOTIDE SEQUENCE</scope>
    <source>
        <strain evidence="1">TG3544</strain>
    </source>
</reference>
<evidence type="ECO:0000313" key="1">
    <source>
        <dbReference type="EMBL" id="KAH7998645.1"/>
    </source>
</evidence>
<gene>
    <name evidence="1" type="ORF">K3G42_018690</name>
</gene>